<dbReference type="PRINTS" id="PR00455">
    <property type="entry name" value="HTHTETR"/>
</dbReference>
<name>A0ABT2ME19_9MYCO</name>
<sequence>MPRVTDDHLAARRRQILDGARRCFAEYGYNEATVRRLEQTIGLSRGAIFHHFRDKDTLFFELAREDAERMADVAAREGLVQVMRDMLAAPDQFDWLATRLEIARKLRNDPAFHRGWSERSAELSAATTARLRRQKQAGRLRDDVPSAVLQTYLDLVLDGLVARLASGDDPEKLSAVLDLVEASLRTRGADEPLRSRETPSPQH</sequence>
<dbReference type="SUPFAM" id="SSF46689">
    <property type="entry name" value="Homeodomain-like"/>
    <property type="match status" value="1"/>
</dbReference>
<dbReference type="EMBL" id="JAODWD010000003">
    <property type="protein sequence ID" value="MCT7659814.1"/>
    <property type="molecule type" value="Genomic_DNA"/>
</dbReference>
<dbReference type="PROSITE" id="PS01081">
    <property type="entry name" value="HTH_TETR_1"/>
    <property type="match status" value="1"/>
</dbReference>
<dbReference type="PANTHER" id="PTHR30055:SF229">
    <property type="entry name" value="HTH-TYPE TRANSCRIPTIONAL REPRESSOR RV1474C"/>
    <property type="match status" value="1"/>
</dbReference>
<proteinExistence type="predicted"/>
<dbReference type="PROSITE" id="PS50977">
    <property type="entry name" value="HTH_TETR_2"/>
    <property type="match status" value="1"/>
</dbReference>
<keyword evidence="5" id="KW-1185">Reference proteome</keyword>
<feature type="DNA-binding region" description="H-T-H motif" evidence="2">
    <location>
        <begin position="33"/>
        <end position="52"/>
    </location>
</feature>
<evidence type="ECO:0000313" key="4">
    <source>
        <dbReference type="EMBL" id="MCT7659814.1"/>
    </source>
</evidence>
<gene>
    <name evidence="4" type="ORF">N4S67_15450</name>
</gene>
<feature type="domain" description="HTH tetR-type" evidence="3">
    <location>
        <begin position="10"/>
        <end position="70"/>
    </location>
</feature>
<dbReference type="RefSeq" id="WP_260993829.1">
    <property type="nucleotide sequence ID" value="NZ_JAODWD010000003.1"/>
</dbReference>
<organism evidence="4 5">
    <name type="scientific">Mycobacterium deserti</name>
    <dbReference type="NCBI Taxonomy" id="2978347"/>
    <lineage>
        <taxon>Bacteria</taxon>
        <taxon>Bacillati</taxon>
        <taxon>Actinomycetota</taxon>
        <taxon>Actinomycetes</taxon>
        <taxon>Mycobacteriales</taxon>
        <taxon>Mycobacteriaceae</taxon>
        <taxon>Mycobacterium</taxon>
    </lineage>
</organism>
<dbReference type="InterPro" id="IPR023772">
    <property type="entry name" value="DNA-bd_HTH_TetR-type_CS"/>
</dbReference>
<dbReference type="SUPFAM" id="SSF48498">
    <property type="entry name" value="Tetracyclin repressor-like, C-terminal domain"/>
    <property type="match status" value="1"/>
</dbReference>
<keyword evidence="1 2" id="KW-0238">DNA-binding</keyword>
<dbReference type="Pfam" id="PF00440">
    <property type="entry name" value="TetR_N"/>
    <property type="match status" value="1"/>
</dbReference>
<dbReference type="Proteomes" id="UP001206639">
    <property type="component" value="Unassembled WGS sequence"/>
</dbReference>
<dbReference type="InterPro" id="IPR036271">
    <property type="entry name" value="Tet_transcr_reg_TetR-rel_C_sf"/>
</dbReference>
<dbReference type="InterPro" id="IPR009057">
    <property type="entry name" value="Homeodomain-like_sf"/>
</dbReference>
<evidence type="ECO:0000259" key="3">
    <source>
        <dbReference type="PROSITE" id="PS50977"/>
    </source>
</evidence>
<evidence type="ECO:0000256" key="2">
    <source>
        <dbReference type="PROSITE-ProRule" id="PRU00335"/>
    </source>
</evidence>
<evidence type="ECO:0000256" key="1">
    <source>
        <dbReference type="ARBA" id="ARBA00023125"/>
    </source>
</evidence>
<dbReference type="PANTHER" id="PTHR30055">
    <property type="entry name" value="HTH-TYPE TRANSCRIPTIONAL REGULATOR RUTR"/>
    <property type="match status" value="1"/>
</dbReference>
<dbReference type="Gene3D" id="1.10.357.10">
    <property type="entry name" value="Tetracycline Repressor, domain 2"/>
    <property type="match status" value="1"/>
</dbReference>
<protein>
    <submittedName>
        <fullName evidence="4">TetR/AcrR family transcriptional regulator</fullName>
    </submittedName>
</protein>
<evidence type="ECO:0000313" key="5">
    <source>
        <dbReference type="Proteomes" id="UP001206639"/>
    </source>
</evidence>
<dbReference type="InterPro" id="IPR050109">
    <property type="entry name" value="HTH-type_TetR-like_transc_reg"/>
</dbReference>
<comment type="caution">
    <text evidence="4">The sequence shown here is derived from an EMBL/GenBank/DDBJ whole genome shotgun (WGS) entry which is preliminary data.</text>
</comment>
<accession>A0ABT2ME19</accession>
<dbReference type="InterPro" id="IPR001647">
    <property type="entry name" value="HTH_TetR"/>
</dbReference>
<reference evidence="5" key="1">
    <citation type="submission" date="2023-07" db="EMBL/GenBank/DDBJ databases">
        <authorList>
            <person name="Deng Y."/>
            <person name="Zhang Y.-Q."/>
        </authorList>
    </citation>
    <scope>NUCLEOTIDE SEQUENCE [LARGE SCALE GENOMIC DNA]</scope>
    <source>
        <strain evidence="5">CPCC 205710</strain>
    </source>
</reference>